<dbReference type="SUPFAM" id="SSF158436">
    <property type="entry name" value="Ta0600-like"/>
    <property type="match status" value="1"/>
</dbReference>
<sequence>MTDIEDRIQQIAQVLEQLDDSQVPRNIRILSKDAVEQHLLNKDKEMDLRLGMTASILDDIFNDANLPIYYGPLCLQVQTALETLLAEVRRS</sequence>
<dbReference type="EMBL" id="PSPG01000010">
    <property type="protein sequence ID" value="PXF21272.1"/>
    <property type="molecule type" value="Genomic_DNA"/>
</dbReference>
<dbReference type="AlphaFoldDB" id="A0A2V3HR16"/>
<comment type="similarity">
    <text evidence="1">Belongs to the UPF0147 family.</text>
</comment>
<protein>
    <submittedName>
        <fullName evidence="2">Uncharacterized protein</fullName>
    </submittedName>
</protein>
<proteinExistence type="inferred from homology"/>
<dbReference type="Gene3D" id="1.20.1440.50">
    <property type="entry name" value="Ta0600-like"/>
    <property type="match status" value="1"/>
</dbReference>
<evidence type="ECO:0000313" key="2">
    <source>
        <dbReference type="EMBL" id="PXF21272.1"/>
    </source>
</evidence>
<comment type="caution">
    <text evidence="2">The sequence shown here is derived from an EMBL/GenBank/DDBJ whole genome shotgun (WGS) entry which is preliminary data.</text>
</comment>
<gene>
    <name evidence="2" type="ORF">CXX69_05180</name>
</gene>
<dbReference type="Proteomes" id="UP000248161">
    <property type="component" value="Unassembled WGS sequence"/>
</dbReference>
<organism evidence="2 3">
    <name type="scientific">Candidatus Thalassarchaeum betae</name>
    <dbReference type="NCBI Taxonomy" id="2599289"/>
    <lineage>
        <taxon>Archaea</taxon>
        <taxon>Methanobacteriati</taxon>
        <taxon>Thermoplasmatota</taxon>
        <taxon>Candidatus Poseidoniia</taxon>
        <taxon>Candidatus Poseidoniales</taxon>
        <taxon>Candidatus Thalassarchaeaceae</taxon>
        <taxon>Candidatus Thalassarchaeum</taxon>
    </lineage>
</organism>
<dbReference type="Pfam" id="PF03685">
    <property type="entry name" value="UPF0147"/>
    <property type="match status" value="1"/>
</dbReference>
<accession>A0A2V3HR16</accession>
<evidence type="ECO:0000256" key="1">
    <source>
        <dbReference type="ARBA" id="ARBA00005958"/>
    </source>
</evidence>
<dbReference type="InterPro" id="IPR005354">
    <property type="entry name" value="UPF0147"/>
</dbReference>
<reference evidence="2 3" key="1">
    <citation type="journal article" date="2015" name="Nat. Commun.">
        <title>Genomic and transcriptomic evidence for scavenging of diverse organic compounds by widespread deep-sea archaea.</title>
        <authorList>
            <person name="Li M."/>
            <person name="Baker B.J."/>
            <person name="Anantharaman K."/>
            <person name="Jain S."/>
            <person name="Breier J.A."/>
            <person name="Dick G.J."/>
        </authorList>
    </citation>
    <scope>NUCLEOTIDE SEQUENCE [LARGE SCALE GENOMIC DNA]</scope>
    <source>
        <strain evidence="2">Cayman_51_deep</strain>
    </source>
</reference>
<evidence type="ECO:0000313" key="3">
    <source>
        <dbReference type="Proteomes" id="UP000248161"/>
    </source>
</evidence>
<dbReference type="InterPro" id="IPR023130">
    <property type="entry name" value="Ta0600-like_sf"/>
</dbReference>
<name>A0A2V3HR16_9ARCH</name>